<comment type="caution">
    <text evidence="1">The sequence shown here is derived from an EMBL/GenBank/DDBJ whole genome shotgun (WGS) entry which is preliminary data.</text>
</comment>
<reference evidence="1 2" key="1">
    <citation type="submission" date="2017-10" db="EMBL/GenBank/DDBJ databases">
        <title>Novel microbial diversity and functional potential in the marine mammal oral microbiome.</title>
        <authorList>
            <person name="Dudek N.K."/>
            <person name="Sun C.L."/>
            <person name="Burstein D."/>
            <person name="Kantor R.S."/>
            <person name="Aliaga Goltsman D.S."/>
            <person name="Bik E.M."/>
            <person name="Thomas B.C."/>
            <person name="Banfield J.F."/>
            <person name="Relman D.A."/>
        </authorList>
    </citation>
    <scope>NUCLEOTIDE SEQUENCE [LARGE SCALE GENOMIC DNA]</scope>
    <source>
        <strain evidence="1">DOLJORAL78_47_21</strain>
    </source>
</reference>
<sequence length="75" mass="8364">MGLMFLGGYIAQWAELLHWRPPCSEASPLADGFDVFVEDESLRGLSSYIGTHPVARPAPWPMGLMFLWRINRSGG</sequence>
<gene>
    <name evidence="1" type="ORF">CSA60_04385</name>
</gene>
<dbReference type="Proteomes" id="UP000243469">
    <property type="component" value="Unassembled WGS sequence"/>
</dbReference>
<organism evidence="1 2">
    <name type="scientific">Neptuniibacter caesariensis</name>
    <dbReference type="NCBI Taxonomy" id="207954"/>
    <lineage>
        <taxon>Bacteria</taxon>
        <taxon>Pseudomonadati</taxon>
        <taxon>Pseudomonadota</taxon>
        <taxon>Gammaproteobacteria</taxon>
        <taxon>Oceanospirillales</taxon>
        <taxon>Oceanospirillaceae</taxon>
        <taxon>Neptuniibacter</taxon>
    </lineage>
</organism>
<accession>A0A2G6JMA2</accession>
<name>A0A2G6JMA2_NEPCE</name>
<dbReference type="AlphaFoldDB" id="A0A2G6JMA2"/>
<dbReference type="EMBL" id="PDSH01000020">
    <property type="protein sequence ID" value="PIE23659.1"/>
    <property type="molecule type" value="Genomic_DNA"/>
</dbReference>
<protein>
    <submittedName>
        <fullName evidence="1">Uncharacterized protein</fullName>
    </submittedName>
</protein>
<evidence type="ECO:0000313" key="2">
    <source>
        <dbReference type="Proteomes" id="UP000243469"/>
    </source>
</evidence>
<proteinExistence type="predicted"/>
<evidence type="ECO:0000313" key="1">
    <source>
        <dbReference type="EMBL" id="PIE23659.1"/>
    </source>
</evidence>